<evidence type="ECO:0000313" key="3">
    <source>
        <dbReference type="Proteomes" id="UP001311915"/>
    </source>
</evidence>
<reference evidence="2 3" key="1">
    <citation type="submission" date="2023-10" db="EMBL/GenBank/DDBJ databases">
        <title>Genome-Wide Identification Analysis in wild type Solanum Pinnatisectum Reveals Some Genes Defensing Phytophthora Infestans.</title>
        <authorList>
            <person name="Sun C."/>
        </authorList>
    </citation>
    <scope>NUCLEOTIDE SEQUENCE [LARGE SCALE GENOMIC DNA]</scope>
    <source>
        <strain evidence="2">LQN</strain>
        <tissue evidence="2">Leaf</tissue>
    </source>
</reference>
<evidence type="ECO:0000256" key="1">
    <source>
        <dbReference type="SAM" id="MobiDB-lite"/>
    </source>
</evidence>
<name>A0AAV9LKB0_9SOLN</name>
<keyword evidence="3" id="KW-1185">Reference proteome</keyword>
<comment type="caution">
    <text evidence="2">The sequence shown here is derived from an EMBL/GenBank/DDBJ whole genome shotgun (WGS) entry which is preliminary data.</text>
</comment>
<organism evidence="2 3">
    <name type="scientific">Solanum pinnatisectum</name>
    <name type="common">tansyleaf nightshade</name>
    <dbReference type="NCBI Taxonomy" id="50273"/>
    <lineage>
        <taxon>Eukaryota</taxon>
        <taxon>Viridiplantae</taxon>
        <taxon>Streptophyta</taxon>
        <taxon>Embryophyta</taxon>
        <taxon>Tracheophyta</taxon>
        <taxon>Spermatophyta</taxon>
        <taxon>Magnoliopsida</taxon>
        <taxon>eudicotyledons</taxon>
        <taxon>Gunneridae</taxon>
        <taxon>Pentapetalae</taxon>
        <taxon>asterids</taxon>
        <taxon>lamiids</taxon>
        <taxon>Solanales</taxon>
        <taxon>Solanaceae</taxon>
        <taxon>Solanoideae</taxon>
        <taxon>Solaneae</taxon>
        <taxon>Solanum</taxon>
    </lineage>
</organism>
<feature type="compositionally biased region" description="Polar residues" evidence="1">
    <location>
        <begin position="20"/>
        <end position="33"/>
    </location>
</feature>
<evidence type="ECO:0000313" key="2">
    <source>
        <dbReference type="EMBL" id="KAK4724827.1"/>
    </source>
</evidence>
<proteinExistence type="predicted"/>
<feature type="compositionally biased region" description="Basic and acidic residues" evidence="1">
    <location>
        <begin position="1"/>
        <end position="17"/>
    </location>
</feature>
<feature type="region of interest" description="Disordered" evidence="1">
    <location>
        <begin position="1"/>
        <end position="52"/>
    </location>
</feature>
<dbReference type="AlphaFoldDB" id="A0AAV9LKB0"/>
<dbReference type="Proteomes" id="UP001311915">
    <property type="component" value="Unassembled WGS sequence"/>
</dbReference>
<accession>A0AAV9LKB0</accession>
<sequence>MDSRIYDIDYRGPETHPHIPTSNRSKGQYNGCKSNGLRASKPCQTHGRKSHG</sequence>
<dbReference type="EMBL" id="JAWPEI010000006">
    <property type="protein sequence ID" value="KAK4724827.1"/>
    <property type="molecule type" value="Genomic_DNA"/>
</dbReference>
<gene>
    <name evidence="2" type="ORF">R3W88_027606</name>
</gene>
<protein>
    <submittedName>
        <fullName evidence="2">Uncharacterized protein</fullName>
    </submittedName>
</protein>